<evidence type="ECO:0000259" key="3">
    <source>
        <dbReference type="PROSITE" id="PS50093"/>
    </source>
</evidence>
<proteinExistence type="predicted"/>
<dbReference type="InterPro" id="IPR013783">
    <property type="entry name" value="Ig-like_fold"/>
</dbReference>
<keyword evidence="2" id="KW-0732">Signal</keyword>
<dbReference type="SUPFAM" id="SSF49299">
    <property type="entry name" value="PKD domain"/>
    <property type="match status" value="1"/>
</dbReference>
<accession>A0ABS7AWH7</accession>
<dbReference type="InterPro" id="IPR035986">
    <property type="entry name" value="PKD_dom_sf"/>
</dbReference>
<gene>
    <name evidence="4" type="ORF">KZ829_04980</name>
</gene>
<dbReference type="PROSITE" id="PS50093">
    <property type="entry name" value="PKD"/>
    <property type="match status" value="1"/>
</dbReference>
<protein>
    <recommendedName>
        <fullName evidence="3">PKD domain-containing protein</fullName>
    </recommendedName>
</protein>
<dbReference type="Proteomes" id="UP001519863">
    <property type="component" value="Unassembled WGS sequence"/>
</dbReference>
<dbReference type="EMBL" id="JAHXZI010000002">
    <property type="protein sequence ID" value="MBW6433097.1"/>
    <property type="molecule type" value="Genomic_DNA"/>
</dbReference>
<organism evidence="4 5">
    <name type="scientific">Actinoplanes hulinensis</name>
    <dbReference type="NCBI Taxonomy" id="1144547"/>
    <lineage>
        <taxon>Bacteria</taxon>
        <taxon>Bacillati</taxon>
        <taxon>Actinomycetota</taxon>
        <taxon>Actinomycetes</taxon>
        <taxon>Micromonosporales</taxon>
        <taxon>Micromonosporaceae</taxon>
        <taxon>Actinoplanes</taxon>
    </lineage>
</organism>
<dbReference type="RefSeq" id="WP_220142648.1">
    <property type="nucleotide sequence ID" value="NZ_JAHXZI010000002.1"/>
</dbReference>
<dbReference type="InterPro" id="IPR000601">
    <property type="entry name" value="PKD_dom"/>
</dbReference>
<name>A0ABS7AWH7_9ACTN</name>
<evidence type="ECO:0000313" key="5">
    <source>
        <dbReference type="Proteomes" id="UP001519863"/>
    </source>
</evidence>
<feature type="region of interest" description="Disordered" evidence="1">
    <location>
        <begin position="29"/>
        <end position="105"/>
    </location>
</feature>
<feature type="domain" description="PKD" evidence="3">
    <location>
        <begin position="143"/>
        <end position="197"/>
    </location>
</feature>
<dbReference type="Gene3D" id="2.60.40.10">
    <property type="entry name" value="Immunoglobulins"/>
    <property type="match status" value="1"/>
</dbReference>
<feature type="compositionally biased region" description="Pro residues" evidence="1">
    <location>
        <begin position="59"/>
        <end position="89"/>
    </location>
</feature>
<evidence type="ECO:0000313" key="4">
    <source>
        <dbReference type="EMBL" id="MBW6433097.1"/>
    </source>
</evidence>
<feature type="chain" id="PRO_5046937906" description="PKD domain-containing protein" evidence="2">
    <location>
        <begin position="28"/>
        <end position="425"/>
    </location>
</feature>
<feature type="signal peptide" evidence="2">
    <location>
        <begin position="1"/>
        <end position="27"/>
    </location>
</feature>
<evidence type="ECO:0000256" key="1">
    <source>
        <dbReference type="SAM" id="MobiDB-lite"/>
    </source>
</evidence>
<feature type="compositionally biased region" description="Low complexity" evidence="1">
    <location>
        <begin position="90"/>
        <end position="103"/>
    </location>
</feature>
<sequence length="425" mass="45910">MKTRLAVAVVSGALIAGGTLIGAPAYAIPDSAADAPSGKNPSAVVEESATGLDLTDPTPTDPTPTPTDPTPTPTDPTPTDPTPTDPTPTPTSTEPTPDTTKPTGSFALDYTSVWTGQQIKVIQESWDYSDPGDAQSALKRVVSWGDGTSTVLSPTTYSARKSYTRAGSFKVTVTITDPAGNTSAIPARTVAVTVPAGKASLSRKSVYQGAYFNINIGKVPAGATMYKIDWSDGWDSEYWSTTKSLSGRILYRWRWDAALRQYVKVSNARVSGVRTLRIAWGNAKGYGTWQTIGSINVLKDKWKPTLTIKKPSSTNRASSWKTITGTVADKGSGVRHLGVTAFRVTKSGKAYCLTPARKWKRYYSDADVDKYCYATGVKVKIKNGKWSLKLPAGLAKNQFFAVDAWVYDYANYFRSTYRTAEITRS</sequence>
<keyword evidence="5" id="KW-1185">Reference proteome</keyword>
<dbReference type="CDD" id="cd00146">
    <property type="entry name" value="PKD"/>
    <property type="match status" value="1"/>
</dbReference>
<evidence type="ECO:0000256" key="2">
    <source>
        <dbReference type="SAM" id="SignalP"/>
    </source>
</evidence>
<reference evidence="4 5" key="1">
    <citation type="journal article" date="2013" name="Antonie Van Leeuwenhoek">
        <title>Actinoplanes hulinensis sp. nov., a novel actinomycete isolated from soybean root (Glycine max (L.) Merr).</title>
        <authorList>
            <person name="Shen Y."/>
            <person name="Liu C."/>
            <person name="Wang X."/>
            <person name="Zhao J."/>
            <person name="Jia F."/>
            <person name="Zhang Y."/>
            <person name="Wang L."/>
            <person name="Yang D."/>
            <person name="Xiang W."/>
        </authorList>
    </citation>
    <scope>NUCLEOTIDE SEQUENCE [LARGE SCALE GENOMIC DNA]</scope>
    <source>
        <strain evidence="4 5">NEAU-M9</strain>
    </source>
</reference>
<comment type="caution">
    <text evidence="4">The sequence shown here is derived from an EMBL/GenBank/DDBJ whole genome shotgun (WGS) entry which is preliminary data.</text>
</comment>